<dbReference type="Proteomes" id="UP000289718">
    <property type="component" value="Unassembled WGS sequence"/>
</dbReference>
<evidence type="ECO:0000313" key="2">
    <source>
        <dbReference type="Proteomes" id="UP000289718"/>
    </source>
</evidence>
<keyword evidence="2" id="KW-1185">Reference proteome</keyword>
<dbReference type="RefSeq" id="WP_129061320.1">
    <property type="nucleotide sequence ID" value="NZ_NXIE01000002.1"/>
</dbReference>
<gene>
    <name evidence="1" type="ORF">CP965_06760</name>
</gene>
<proteinExistence type="predicted"/>
<dbReference type="EMBL" id="NXIE01000002">
    <property type="protein sequence ID" value="RXK13498.1"/>
    <property type="molecule type" value="Genomic_DNA"/>
</dbReference>
<protein>
    <recommendedName>
        <fullName evidence="3">Type I-B CRISPR-associated protein Cas8b/Csh1</fullName>
    </recommendedName>
</protein>
<reference evidence="1 2" key="1">
    <citation type="submission" date="2017-09" db="EMBL/GenBank/DDBJ databases">
        <title>Genomics of the genus Arcobacter.</title>
        <authorList>
            <person name="Perez-Cataluna A."/>
            <person name="Figueras M.J."/>
            <person name="Salas-Masso N."/>
        </authorList>
    </citation>
    <scope>NUCLEOTIDE SEQUENCE [LARGE SCALE GENOMIC DNA]</scope>
    <source>
        <strain evidence="1 2">F156-34</strain>
    </source>
</reference>
<sequence>MIYDILEVFEEEYKKSGDDLILGSYNLKDGLYVKIKKDETLEFFESKTVKREKIFTDLNGIQNSSICDDFKKWDYYSSYINSNKALFDKKIHNINYLSYFFKIENSEYAKEKIDEHFNVLVDFSKYKDKKDKEIIAVFQDRLKNENRKEDILKKCLILKNSFDEIIQVAKEKEIKNYIKIFFEEDLENYKKESEIYLSLKIFNDSKYNQKIDNVIYGLSNSNMGLNSKKPFLENKNRKLTIPFMIKNKDALMLKKFFDWLKLQPYNQDRILDEHFFIQKHLNNDEAEITEFDYIPIKADVINKSFEPIYVKNYLELKDKDKKLISDYEIKELWQLEDKLDTLFYNGQLKFNYYRDSKDIKVSDFLSKELQSILFITKFTMINYFRKYEDRGFLNIIKKYGTQFVINHYMNEREFKAKEAMNLKLALQKGKNMDIKQELQDLKNILEDEEYKSLSKDEYLFLAGQWAAYLLSLSKASNKNKTLALAEQYFKAKYIFKIQSILNNDLEKFKHEIRLNNAWALKASSLLKAYEDDSKLSDKEKDRFLVGFMVKNTFYEKRQKEEKKENEENI</sequence>
<name>A0A4Q1AXJ2_9BACT</name>
<evidence type="ECO:0000313" key="1">
    <source>
        <dbReference type="EMBL" id="RXK13498.1"/>
    </source>
</evidence>
<dbReference type="OrthoDB" id="1397020at2"/>
<accession>A0A4Q1AXJ2</accession>
<evidence type="ECO:0008006" key="3">
    <source>
        <dbReference type="Google" id="ProtNLM"/>
    </source>
</evidence>
<organism evidence="1 2">
    <name type="scientific">Halarcobacter mediterraneus</name>
    <dbReference type="NCBI Taxonomy" id="2023153"/>
    <lineage>
        <taxon>Bacteria</taxon>
        <taxon>Pseudomonadati</taxon>
        <taxon>Campylobacterota</taxon>
        <taxon>Epsilonproteobacteria</taxon>
        <taxon>Campylobacterales</taxon>
        <taxon>Arcobacteraceae</taxon>
        <taxon>Halarcobacter</taxon>
    </lineage>
</organism>
<comment type="caution">
    <text evidence="1">The sequence shown here is derived from an EMBL/GenBank/DDBJ whole genome shotgun (WGS) entry which is preliminary data.</text>
</comment>
<dbReference type="AlphaFoldDB" id="A0A4Q1AXJ2"/>